<dbReference type="AlphaFoldDB" id="A0A9P5Y5X1"/>
<comment type="caution">
    <text evidence="2">The sequence shown here is derived from an EMBL/GenBank/DDBJ whole genome shotgun (WGS) entry which is preliminary data.</text>
</comment>
<dbReference type="OrthoDB" id="341300at2759"/>
<reference evidence="2" key="1">
    <citation type="submission" date="2020-11" db="EMBL/GenBank/DDBJ databases">
        <authorList>
            <consortium name="DOE Joint Genome Institute"/>
            <person name="Ahrendt S."/>
            <person name="Riley R."/>
            <person name="Andreopoulos W."/>
            <person name="Labutti K."/>
            <person name="Pangilinan J."/>
            <person name="Ruiz-Duenas F.J."/>
            <person name="Barrasa J.M."/>
            <person name="Sanchez-Garcia M."/>
            <person name="Camarero S."/>
            <person name="Miyauchi S."/>
            <person name="Serrano A."/>
            <person name="Linde D."/>
            <person name="Babiker R."/>
            <person name="Drula E."/>
            <person name="Ayuso-Fernandez I."/>
            <person name="Pacheco R."/>
            <person name="Padilla G."/>
            <person name="Ferreira P."/>
            <person name="Barriuso J."/>
            <person name="Kellner H."/>
            <person name="Castanera R."/>
            <person name="Alfaro M."/>
            <person name="Ramirez L."/>
            <person name="Pisabarro A.G."/>
            <person name="Kuo A."/>
            <person name="Tritt A."/>
            <person name="Lipzen A."/>
            <person name="He G."/>
            <person name="Yan M."/>
            <person name="Ng V."/>
            <person name="Cullen D."/>
            <person name="Martin F."/>
            <person name="Rosso M.-N."/>
            <person name="Henrissat B."/>
            <person name="Hibbett D."/>
            <person name="Martinez A.T."/>
            <person name="Grigoriev I.V."/>
        </authorList>
    </citation>
    <scope>NUCLEOTIDE SEQUENCE</scope>
    <source>
        <strain evidence="2">CBS 247.69</strain>
    </source>
</reference>
<feature type="domain" description="Metallo-beta-lactamase" evidence="1">
    <location>
        <begin position="48"/>
        <end position="238"/>
    </location>
</feature>
<dbReference type="InterPro" id="IPR036866">
    <property type="entry name" value="RibonucZ/Hydroxyglut_hydro"/>
</dbReference>
<dbReference type="PANTHER" id="PTHR42663">
    <property type="entry name" value="HYDROLASE C777.06C-RELATED-RELATED"/>
    <property type="match status" value="1"/>
</dbReference>
<dbReference type="EMBL" id="MU150274">
    <property type="protein sequence ID" value="KAF9462236.1"/>
    <property type="molecule type" value="Genomic_DNA"/>
</dbReference>
<name>A0A9P5Y5X1_9AGAR</name>
<dbReference type="CDD" id="cd16279">
    <property type="entry name" value="metallo-hydrolase-like_MBL-fold"/>
    <property type="match status" value="1"/>
</dbReference>
<accession>A0A9P5Y5X1</accession>
<dbReference type="SMART" id="SM00849">
    <property type="entry name" value="Lactamase_B"/>
    <property type="match status" value="1"/>
</dbReference>
<evidence type="ECO:0000259" key="1">
    <source>
        <dbReference type="SMART" id="SM00849"/>
    </source>
</evidence>
<dbReference type="PANTHER" id="PTHR42663:SF6">
    <property type="entry name" value="HYDROLASE C777.06C-RELATED"/>
    <property type="match status" value="1"/>
</dbReference>
<protein>
    <submittedName>
        <fullName evidence="2">Beta-lactamase-like protein</fullName>
    </submittedName>
</protein>
<evidence type="ECO:0000313" key="2">
    <source>
        <dbReference type="EMBL" id="KAF9462236.1"/>
    </source>
</evidence>
<evidence type="ECO:0000313" key="3">
    <source>
        <dbReference type="Proteomes" id="UP000807353"/>
    </source>
</evidence>
<sequence length="404" mass="45179">MELIFLGTGSSAGLPYIDCITAPPEREPCKTCLSALTPKGKRNIRRNTSAVVRLGTKEGRKATIVIDVGKTFQASALEWFPKHGMREIDAILITHAHADALNGLDDLRSWTLYGLIQPHIDIYLSQETFDAVKTSFPYLVSKERASGGGDVPEFKWHIIHDKVPFEINNTGIHVTPFSGRVYAIEKSCCLTNKSVVHHGFHSSSSPQDSLQTSPSFSLFDEMPCNMPEKREIFLSFGYKIDNQLVYISDASFIPEESWDIISSEASGYVPVCVLDCLQLKPHISHFHLAESVASARRIGAARTYLTGFCHAATHEEYVAMGEIVGGALKDQAETSALRTKGFSLEKGVPIWIRPAHDGLRVTINNGIVWDETYLNQLPPGELRRSWTRYLRRILFWKRPVMPSF</sequence>
<gene>
    <name evidence="2" type="ORF">BDZ94DRAFT_1166262</name>
</gene>
<dbReference type="Gene3D" id="3.60.15.10">
    <property type="entry name" value="Ribonuclease Z/Hydroxyacylglutathione hydrolase-like"/>
    <property type="match status" value="1"/>
</dbReference>
<dbReference type="Pfam" id="PF12706">
    <property type="entry name" value="Lactamase_B_2"/>
    <property type="match status" value="1"/>
</dbReference>
<organism evidence="2 3">
    <name type="scientific">Collybia nuda</name>
    <dbReference type="NCBI Taxonomy" id="64659"/>
    <lineage>
        <taxon>Eukaryota</taxon>
        <taxon>Fungi</taxon>
        <taxon>Dikarya</taxon>
        <taxon>Basidiomycota</taxon>
        <taxon>Agaricomycotina</taxon>
        <taxon>Agaricomycetes</taxon>
        <taxon>Agaricomycetidae</taxon>
        <taxon>Agaricales</taxon>
        <taxon>Tricholomatineae</taxon>
        <taxon>Clitocybaceae</taxon>
        <taxon>Collybia</taxon>
    </lineage>
</organism>
<dbReference type="InterPro" id="IPR001279">
    <property type="entry name" value="Metallo-B-lactamas"/>
</dbReference>
<dbReference type="SUPFAM" id="SSF56281">
    <property type="entry name" value="Metallo-hydrolase/oxidoreductase"/>
    <property type="match status" value="1"/>
</dbReference>
<proteinExistence type="predicted"/>
<keyword evidence="3" id="KW-1185">Reference proteome</keyword>
<dbReference type="Proteomes" id="UP000807353">
    <property type="component" value="Unassembled WGS sequence"/>
</dbReference>